<evidence type="ECO:0000256" key="1">
    <source>
        <dbReference type="SAM" id="SignalP"/>
    </source>
</evidence>
<dbReference type="KEGG" id="mgin:FRZ54_14775"/>
<evidence type="ECO:0000313" key="3">
    <source>
        <dbReference type="EMBL" id="QEC63781.1"/>
    </source>
</evidence>
<dbReference type="InterPro" id="IPR032091">
    <property type="entry name" value="Malt_amylase-like_C"/>
</dbReference>
<keyword evidence="4" id="KW-1185">Reference proteome</keyword>
<dbReference type="SMART" id="SM00642">
    <property type="entry name" value="Aamy"/>
    <property type="match status" value="1"/>
</dbReference>
<dbReference type="CDD" id="cd11313">
    <property type="entry name" value="AmyAc_arch_bac_AmyA"/>
    <property type="match status" value="1"/>
</dbReference>
<evidence type="ECO:0000313" key="4">
    <source>
        <dbReference type="Proteomes" id="UP000321479"/>
    </source>
</evidence>
<dbReference type="Pfam" id="PF00128">
    <property type="entry name" value="Alpha-amylase"/>
    <property type="match status" value="1"/>
</dbReference>
<reference evidence="3 4" key="1">
    <citation type="journal article" date="2017" name="Curr. Microbiol.">
        <title>Mucilaginibacter ginsenosidivorans sp. nov., Isolated from Soil of Ginseng Field.</title>
        <authorList>
            <person name="Kim M.M."/>
            <person name="Siddiqi M.Z."/>
            <person name="Im W.T."/>
        </authorList>
    </citation>
    <scope>NUCLEOTIDE SEQUENCE [LARGE SCALE GENOMIC DNA]</scope>
    <source>
        <strain evidence="3 4">Gsoil 3017</strain>
    </source>
</reference>
<dbReference type="Pfam" id="PF16657">
    <property type="entry name" value="Malt_amylase_C"/>
    <property type="match status" value="1"/>
</dbReference>
<dbReference type="PANTHER" id="PTHR47786">
    <property type="entry name" value="ALPHA-1,4-GLUCAN:MALTOSE-1-PHOSPHATE MALTOSYLTRANSFERASE"/>
    <property type="match status" value="1"/>
</dbReference>
<dbReference type="Proteomes" id="UP000321479">
    <property type="component" value="Chromosome"/>
</dbReference>
<dbReference type="EMBL" id="CP042436">
    <property type="protein sequence ID" value="QEC63781.1"/>
    <property type="molecule type" value="Genomic_DNA"/>
</dbReference>
<dbReference type="Gene3D" id="3.20.20.80">
    <property type="entry name" value="Glycosidases"/>
    <property type="match status" value="1"/>
</dbReference>
<keyword evidence="1" id="KW-0732">Signal</keyword>
<dbReference type="GO" id="GO:0005975">
    <property type="term" value="P:carbohydrate metabolic process"/>
    <property type="evidence" value="ECO:0007669"/>
    <property type="project" value="InterPro"/>
</dbReference>
<protein>
    <recommendedName>
        <fullName evidence="2">Glycosyl hydrolase family 13 catalytic domain-containing protein</fullName>
    </recommendedName>
</protein>
<dbReference type="SUPFAM" id="SSF51445">
    <property type="entry name" value="(Trans)glycosidases"/>
    <property type="match status" value="1"/>
</dbReference>
<dbReference type="SUPFAM" id="SSF51011">
    <property type="entry name" value="Glycosyl hydrolase domain"/>
    <property type="match status" value="1"/>
</dbReference>
<dbReference type="Gene3D" id="2.60.40.1180">
    <property type="entry name" value="Golgi alpha-mannosidase II"/>
    <property type="match status" value="1"/>
</dbReference>
<feature type="domain" description="Glycosyl hydrolase family 13 catalytic" evidence="2">
    <location>
        <begin position="59"/>
        <end position="367"/>
    </location>
</feature>
<dbReference type="InterPro" id="IPR017853">
    <property type="entry name" value="GH"/>
</dbReference>
<dbReference type="InterPro" id="IPR013780">
    <property type="entry name" value="Glyco_hydro_b"/>
</dbReference>
<evidence type="ECO:0000259" key="2">
    <source>
        <dbReference type="SMART" id="SM00642"/>
    </source>
</evidence>
<feature type="signal peptide" evidence="1">
    <location>
        <begin position="1"/>
        <end position="30"/>
    </location>
</feature>
<proteinExistence type="predicted"/>
<gene>
    <name evidence="3" type="ORF">FRZ54_14775</name>
</gene>
<dbReference type="PANTHER" id="PTHR47786:SF2">
    <property type="entry name" value="GLYCOSYL HYDROLASE FAMILY 13 CATALYTIC DOMAIN-CONTAINING PROTEIN"/>
    <property type="match status" value="1"/>
</dbReference>
<name>A0A5B8UZH9_9SPHI</name>
<dbReference type="RefSeq" id="WP_147032355.1">
    <property type="nucleotide sequence ID" value="NZ_CP042436.1"/>
</dbReference>
<dbReference type="InterPro" id="IPR006047">
    <property type="entry name" value="GH13_cat_dom"/>
</dbReference>
<sequence length="454" mass="52147">MYFKGTKTVRGIYMLALVFCICGVCFSSFAQTPKTIDGHPAWIMQGNIYEVNVRQYTKEGTFKAFARSLDRLKQMGVQTIWFMPINPISKVDRKGSLGSYYAVSNYTTINPEFGNFDDFKQVVNQIHAKGMKVIIDWVPNHTGADHYWLKKYPDFYVKDKNGKAAIPYGWDDTRQLDYKNIVMQDSMINAMKFWLVNTHIDGFRCDVAWNVPESFWKRCISQLRKGRDLFMLAEGDKDYLHRSGFDVTYSWDMFHKMIDVAKGAAPAFALDSIKAKYDKEYPKNGLELGFTSNHDENSWNKADFGTFPGASHAPFAVFSETFYHSVPLVYSGQEEPVLRAIKFFDKDPMGFKNFARAKFYRTLLDLRKNNIALSSDASFTKVVAGDPRAVYAYVRSKAGKKVFIVLNLSSKEQTISVKDKSLYGNPYNVFMGNKEPLSGKPWKIEPWGYVIYQY</sequence>
<feature type="chain" id="PRO_5022943538" description="Glycosyl hydrolase family 13 catalytic domain-containing protein" evidence="1">
    <location>
        <begin position="31"/>
        <end position="454"/>
    </location>
</feature>
<accession>A0A5B8UZH9</accession>
<dbReference type="OrthoDB" id="9806009at2"/>
<organism evidence="3 4">
    <name type="scientific">Mucilaginibacter ginsenosidivorans</name>
    <dbReference type="NCBI Taxonomy" id="398053"/>
    <lineage>
        <taxon>Bacteria</taxon>
        <taxon>Pseudomonadati</taxon>
        <taxon>Bacteroidota</taxon>
        <taxon>Sphingobacteriia</taxon>
        <taxon>Sphingobacteriales</taxon>
        <taxon>Sphingobacteriaceae</taxon>
        <taxon>Mucilaginibacter</taxon>
    </lineage>
</organism>
<dbReference type="AlphaFoldDB" id="A0A5B8UZH9"/>